<feature type="chain" id="PRO_5010309551" evidence="1">
    <location>
        <begin position="23"/>
        <end position="127"/>
    </location>
</feature>
<feature type="signal peptide" evidence="1">
    <location>
        <begin position="1"/>
        <end position="22"/>
    </location>
</feature>
<evidence type="ECO:0000256" key="1">
    <source>
        <dbReference type="SAM" id="SignalP"/>
    </source>
</evidence>
<dbReference type="Proteomes" id="UP000179840">
    <property type="component" value="Unassembled WGS sequence"/>
</dbReference>
<dbReference type="EMBL" id="LFKP01000005">
    <property type="protein sequence ID" value="OHV97601.1"/>
    <property type="molecule type" value="Genomic_DNA"/>
</dbReference>
<reference evidence="2 3" key="1">
    <citation type="submission" date="2015-06" db="EMBL/GenBank/DDBJ databases">
        <title>Draft genome sequencing of a biphenyl-degrading bacterium, Janthinobacterium lividum MEG1.</title>
        <authorList>
            <person name="Shimodaira J."/>
            <person name="Hatta T."/>
        </authorList>
    </citation>
    <scope>NUCLEOTIDE SEQUENCE [LARGE SCALE GENOMIC DNA]</scope>
    <source>
        <strain evidence="2 3">MEG1</strain>
    </source>
</reference>
<keyword evidence="1" id="KW-0732">Signal</keyword>
<evidence type="ECO:0000313" key="2">
    <source>
        <dbReference type="EMBL" id="OHV97601.1"/>
    </source>
</evidence>
<comment type="caution">
    <text evidence="2">The sequence shown here is derived from an EMBL/GenBank/DDBJ whole genome shotgun (WGS) entry which is preliminary data.</text>
</comment>
<name>A0A1S1UD47_9BURK</name>
<accession>A0A1S1UD47</accession>
<sequence length="127" mass="13134">MRARRCVVLAGALLAMAPGVFAQALADPTRPPDAAPVLGSAASAGAARPRLQSVLISNQPGGRRLAVIDGRSVRAGDKVGGAVVVSIGEASVALRRGKTLETLRLTPQTVDANDAMHVRRKQVHVTQ</sequence>
<organism evidence="2 3">
    <name type="scientific">Janthinobacterium lividum</name>
    <dbReference type="NCBI Taxonomy" id="29581"/>
    <lineage>
        <taxon>Bacteria</taxon>
        <taxon>Pseudomonadati</taxon>
        <taxon>Pseudomonadota</taxon>
        <taxon>Betaproteobacteria</taxon>
        <taxon>Burkholderiales</taxon>
        <taxon>Oxalobacteraceae</taxon>
        <taxon>Janthinobacterium</taxon>
    </lineage>
</organism>
<protein>
    <submittedName>
        <fullName evidence="2">MSHA biogenesis protein MshK</fullName>
    </submittedName>
</protein>
<proteinExistence type="predicted"/>
<gene>
    <name evidence="2" type="ORF">AKG95_10475</name>
</gene>
<evidence type="ECO:0000313" key="3">
    <source>
        <dbReference type="Proteomes" id="UP000179840"/>
    </source>
</evidence>
<dbReference type="AlphaFoldDB" id="A0A1S1UD47"/>